<dbReference type="InterPro" id="IPR036047">
    <property type="entry name" value="F-box-like_dom_sf"/>
</dbReference>
<dbReference type="CDD" id="cd22157">
    <property type="entry name" value="F-box_AtFBW1-like"/>
    <property type="match status" value="1"/>
</dbReference>
<dbReference type="EMBL" id="JAAMPC010000003">
    <property type="protein sequence ID" value="KAG2318432.1"/>
    <property type="molecule type" value="Genomic_DNA"/>
</dbReference>
<evidence type="ECO:0000313" key="2">
    <source>
        <dbReference type="EMBL" id="KAG2318432.1"/>
    </source>
</evidence>
<name>A0A8X8B2B6_BRACI</name>
<dbReference type="InterPro" id="IPR013187">
    <property type="entry name" value="F-box-assoc_dom_typ3"/>
</dbReference>
<keyword evidence="3" id="KW-1185">Reference proteome</keyword>
<dbReference type="InterPro" id="IPR017451">
    <property type="entry name" value="F-box-assoc_interact_dom"/>
</dbReference>
<proteinExistence type="predicted"/>
<organism evidence="2 3">
    <name type="scientific">Brassica carinata</name>
    <name type="common">Ethiopian mustard</name>
    <name type="synonym">Abyssinian cabbage</name>
    <dbReference type="NCBI Taxonomy" id="52824"/>
    <lineage>
        <taxon>Eukaryota</taxon>
        <taxon>Viridiplantae</taxon>
        <taxon>Streptophyta</taxon>
        <taxon>Embryophyta</taxon>
        <taxon>Tracheophyta</taxon>
        <taxon>Spermatophyta</taxon>
        <taxon>Magnoliopsida</taxon>
        <taxon>eudicotyledons</taxon>
        <taxon>Gunneridae</taxon>
        <taxon>Pentapetalae</taxon>
        <taxon>rosids</taxon>
        <taxon>malvids</taxon>
        <taxon>Brassicales</taxon>
        <taxon>Brassicaceae</taxon>
        <taxon>Brassiceae</taxon>
        <taxon>Brassica</taxon>
    </lineage>
</organism>
<dbReference type="NCBIfam" id="TIGR01640">
    <property type="entry name" value="F_box_assoc_1"/>
    <property type="match status" value="1"/>
</dbReference>
<dbReference type="InterPro" id="IPR001810">
    <property type="entry name" value="F-box_dom"/>
</dbReference>
<accession>A0A8X8B2B6</accession>
<dbReference type="SMART" id="SM00256">
    <property type="entry name" value="FBOX"/>
    <property type="match status" value="1"/>
</dbReference>
<dbReference type="Gene3D" id="1.20.1280.50">
    <property type="match status" value="1"/>
</dbReference>
<dbReference type="Pfam" id="PF08268">
    <property type="entry name" value="FBA_3"/>
    <property type="match status" value="1"/>
</dbReference>
<dbReference type="Pfam" id="PF00646">
    <property type="entry name" value="F-box"/>
    <property type="match status" value="1"/>
</dbReference>
<dbReference type="SUPFAM" id="SSF81383">
    <property type="entry name" value="F-box domain"/>
    <property type="match status" value="1"/>
</dbReference>
<dbReference type="Proteomes" id="UP000886595">
    <property type="component" value="Unassembled WGS sequence"/>
</dbReference>
<protein>
    <recommendedName>
        <fullName evidence="1">F-box domain-containing protein</fullName>
    </recommendedName>
</protein>
<gene>
    <name evidence="2" type="ORF">Bca52824_011645</name>
</gene>
<comment type="caution">
    <text evidence="2">The sequence shown here is derived from an EMBL/GenBank/DDBJ whole genome shotgun (WGS) entry which is preliminary data.</text>
</comment>
<dbReference type="PANTHER" id="PTHR31111">
    <property type="entry name" value="BNAA05G37150D PROTEIN-RELATED"/>
    <property type="match status" value="1"/>
</dbReference>
<dbReference type="AlphaFoldDB" id="A0A8X8B2B6"/>
<dbReference type="OrthoDB" id="687122at2759"/>
<sequence>MPFSFDLAVISLRKKKRMKRRSKVVRRRHEPTREIPFDLVVEILTRLPAKSLMRFRSVSKLWSSLICSQYFTKRFQRLSSSSPRLYMNLSFFDNSHLKDALLSASPRYDSGNTISSFEADQDLTIPAMRGYYHVSQVFRGLMCLMNEKSAKIYNTTTRQLVVLPDIEESSIIPEDHKYKKIMYHICHDPVHDQYKVVCTVSKTRGEVLSRYMSEYWVLQLGGDVSLRRWRKVPCQCPPHMTLTQGLTINGRLYSLAWIHLPDSVLVSFDVSSEEISVHQVPKDAEWPYGDLIEYGEKLAILEFSRLQREGKTKLWVMEDAMKNRWSKKPMDLHPSQLNLLKMHIGDNMSLRVQGTTRKGEVILVPRVKSKTDYQPGVVMMEPQIRAFFYIFLYDLQKNDMRKVEIKETPNRYLTYTCDIAGFDAVENLMYL</sequence>
<dbReference type="PROSITE" id="PS50181">
    <property type="entry name" value="FBOX"/>
    <property type="match status" value="1"/>
</dbReference>
<reference evidence="2 3" key="1">
    <citation type="submission" date="2020-02" db="EMBL/GenBank/DDBJ databases">
        <authorList>
            <person name="Ma Q."/>
            <person name="Huang Y."/>
            <person name="Song X."/>
            <person name="Pei D."/>
        </authorList>
    </citation>
    <scope>NUCLEOTIDE SEQUENCE [LARGE SCALE GENOMIC DNA]</scope>
    <source>
        <strain evidence="2">Sxm20200214</strain>
        <tissue evidence="2">Leaf</tissue>
    </source>
</reference>
<evidence type="ECO:0000259" key="1">
    <source>
        <dbReference type="PROSITE" id="PS50181"/>
    </source>
</evidence>
<evidence type="ECO:0000313" key="3">
    <source>
        <dbReference type="Proteomes" id="UP000886595"/>
    </source>
</evidence>
<dbReference type="PANTHER" id="PTHR31111:SF17">
    <property type="entry name" value="F-BOX DOMAIN-CONTAINING PROTEIN"/>
    <property type="match status" value="1"/>
</dbReference>
<feature type="domain" description="F-box" evidence="1">
    <location>
        <begin position="29"/>
        <end position="78"/>
    </location>
</feature>